<reference evidence="3 4" key="1">
    <citation type="journal article" date="2016" name="Nat. Commun.">
        <title>Thousands of microbial genomes shed light on interconnected biogeochemical processes in an aquifer system.</title>
        <authorList>
            <person name="Anantharaman K."/>
            <person name="Brown C.T."/>
            <person name="Hug L.A."/>
            <person name="Sharon I."/>
            <person name="Castelle C.J."/>
            <person name="Probst A.J."/>
            <person name="Thomas B.C."/>
            <person name="Singh A."/>
            <person name="Wilkins M.J."/>
            <person name="Karaoz U."/>
            <person name="Brodie E.L."/>
            <person name="Williams K.H."/>
            <person name="Hubbard S.S."/>
            <person name="Banfield J.F."/>
        </authorList>
    </citation>
    <scope>NUCLEOTIDE SEQUENCE [LARGE SCALE GENOMIC DNA]</scope>
</reference>
<dbReference type="InterPro" id="IPR038054">
    <property type="entry name" value="LD_TPept-like_central_sf"/>
</dbReference>
<comment type="caution">
    <text evidence="3">The sequence shown here is derived from an EMBL/GenBank/DDBJ whole genome shotgun (WGS) entry which is preliminary data.</text>
</comment>
<dbReference type="Pfam" id="PF04294">
    <property type="entry name" value="VanW"/>
    <property type="match status" value="1"/>
</dbReference>
<protein>
    <recommendedName>
        <fullName evidence="2">YoaR-like putative peptidoglycan binding domain-containing protein</fullName>
    </recommendedName>
</protein>
<dbReference type="EMBL" id="MEZV01000053">
    <property type="protein sequence ID" value="OGD65740.1"/>
    <property type="molecule type" value="Genomic_DNA"/>
</dbReference>
<dbReference type="PANTHER" id="PTHR35788">
    <property type="entry name" value="EXPORTED PROTEIN-RELATED"/>
    <property type="match status" value="1"/>
</dbReference>
<evidence type="ECO:0000313" key="4">
    <source>
        <dbReference type="Proteomes" id="UP000176451"/>
    </source>
</evidence>
<feature type="domain" description="YoaR-like putative peptidoglycan binding" evidence="2">
    <location>
        <begin position="261"/>
        <end position="343"/>
    </location>
</feature>
<dbReference type="PANTHER" id="PTHR35788:SF1">
    <property type="entry name" value="EXPORTED PROTEIN"/>
    <property type="match status" value="1"/>
</dbReference>
<feature type="transmembrane region" description="Helical" evidence="1">
    <location>
        <begin position="12"/>
        <end position="37"/>
    </location>
</feature>
<dbReference type="STRING" id="1797469.A3F08_02990"/>
<dbReference type="Gene3D" id="3.10.20.800">
    <property type="match status" value="1"/>
</dbReference>
<dbReference type="InterPro" id="IPR052913">
    <property type="entry name" value="Glycopeptide_resist_protein"/>
</dbReference>
<dbReference type="AlphaFoldDB" id="A0A1F5EEL3"/>
<keyword evidence="1" id="KW-1133">Transmembrane helix</keyword>
<dbReference type="Proteomes" id="UP000176451">
    <property type="component" value="Unassembled WGS sequence"/>
</dbReference>
<organism evidence="3 4">
    <name type="scientific">Candidatus Berkelbacteria bacterium RIFCSPHIGHO2_12_FULL_36_9</name>
    <dbReference type="NCBI Taxonomy" id="1797469"/>
    <lineage>
        <taxon>Bacteria</taxon>
        <taxon>Candidatus Berkelbacteria</taxon>
    </lineage>
</organism>
<name>A0A1F5EEL3_9BACT</name>
<feature type="non-terminal residue" evidence="3">
    <location>
        <position position="491"/>
    </location>
</feature>
<evidence type="ECO:0000313" key="3">
    <source>
        <dbReference type="EMBL" id="OGD65740.1"/>
    </source>
</evidence>
<proteinExistence type="predicted"/>
<gene>
    <name evidence="3" type="ORF">A3F08_02990</name>
</gene>
<sequence length="491" mass="55624">MNKIKQFFTSNSFKIFLVSLAGFIVLCAVFFGIYSLYFQNKIFYNIKIGKLSLAGLTKSQARDKLASETEKIKSNELFFTYQDKEWKISPKDLQVEYDIDETIDVAYLIGRRGSFIYSARERLFLLWENKKLLTIFSYDKNKAESFINEILSQTTILEKDARFMVEKGTVKIIPEIIGAGIEENILRATFNSEIGHLLDRKNELKISKIYPKIYQYQLEPLKNQLTRIISEKIILKSDGNNFEFQVDQIAKWFEVASESDSSNKIGLFKKALAKDDKFKPIIVINPEKIKTDLEEVADKIDKEPVDAKLKMSEGRATVFVSSQNGYKLNQEKTLEMIESALYERMKVAGIASPEENSSASETLDLPIEVKKPTVSNETINNLGIKEQIGVATTSFKKSPPNRITNIKVGTSIFNGYLIKPGEEFSTLKALGDISAERGFLPELVIKEDSTKPEIGGGLCQVSTTLFRAALNSGLPITARTNHKYRVSYYEP</sequence>
<dbReference type="InterPro" id="IPR007391">
    <property type="entry name" value="Vancomycin_resist_VanW"/>
</dbReference>
<dbReference type="Pfam" id="PF12229">
    <property type="entry name" value="PG_binding_4"/>
    <property type="match status" value="2"/>
</dbReference>
<feature type="domain" description="YoaR-like putative peptidoglycan binding" evidence="2">
    <location>
        <begin position="86"/>
        <end position="192"/>
    </location>
</feature>
<evidence type="ECO:0000256" key="1">
    <source>
        <dbReference type="SAM" id="Phobius"/>
    </source>
</evidence>
<keyword evidence="1" id="KW-0812">Transmembrane</keyword>
<accession>A0A1F5EEL3</accession>
<dbReference type="InterPro" id="IPR022029">
    <property type="entry name" value="YoaR-like_PG-bd"/>
</dbReference>
<evidence type="ECO:0000259" key="2">
    <source>
        <dbReference type="Pfam" id="PF12229"/>
    </source>
</evidence>
<keyword evidence="1" id="KW-0472">Membrane</keyword>